<feature type="transmembrane region" description="Helical" evidence="1">
    <location>
        <begin position="27"/>
        <end position="46"/>
    </location>
</feature>
<evidence type="ECO:0000313" key="2">
    <source>
        <dbReference type="EMBL" id="MBK4346918.1"/>
    </source>
</evidence>
<dbReference type="RefSeq" id="WP_200555200.1">
    <property type="nucleotide sequence ID" value="NZ_JAEPES010000001.1"/>
</dbReference>
<dbReference type="EMBL" id="JAEPES010000001">
    <property type="protein sequence ID" value="MBK4346918.1"/>
    <property type="molecule type" value="Genomic_DNA"/>
</dbReference>
<proteinExistence type="predicted"/>
<feature type="transmembrane region" description="Helical" evidence="1">
    <location>
        <begin position="115"/>
        <end position="140"/>
    </location>
</feature>
<sequence>MRISPMALASLIGVGLALIELPTTLIAPLSAVLGVAVAVCAALGILGRGVAISPGLGVPILAGAAAASLRVAWFVAGEAPLPWLLLAAVLYLAAATLFGFAATKQGVTVGVRTGLLVLLLFAIIPWLNLVAMAAILFTSFRRSVS</sequence>
<feature type="transmembrane region" description="Helical" evidence="1">
    <location>
        <begin position="82"/>
        <end position="103"/>
    </location>
</feature>
<evidence type="ECO:0000256" key="1">
    <source>
        <dbReference type="SAM" id="Phobius"/>
    </source>
</evidence>
<evidence type="ECO:0000313" key="4">
    <source>
        <dbReference type="Proteomes" id="UP000636458"/>
    </source>
</evidence>
<keyword evidence="1" id="KW-1133">Transmembrane helix</keyword>
<gene>
    <name evidence="2" type="ORF">IV501_04670</name>
    <name evidence="3" type="ORF">IV501_09955</name>
</gene>
<accession>A0A934SJW2</accession>
<dbReference type="Proteomes" id="UP000636458">
    <property type="component" value="Unassembled WGS sequence"/>
</dbReference>
<name>A0A934SJW2_9MICO</name>
<keyword evidence="1" id="KW-0812">Transmembrane</keyword>
<feature type="transmembrane region" description="Helical" evidence="1">
    <location>
        <begin position="58"/>
        <end position="76"/>
    </location>
</feature>
<dbReference type="EMBL" id="JAEPES010000003">
    <property type="protein sequence ID" value="MBK4347959.1"/>
    <property type="molecule type" value="Genomic_DNA"/>
</dbReference>
<keyword evidence="4" id="KW-1185">Reference proteome</keyword>
<dbReference type="AlphaFoldDB" id="A0A934SJW2"/>
<keyword evidence="1" id="KW-0472">Membrane</keyword>
<reference evidence="2" key="1">
    <citation type="submission" date="2021-01" db="EMBL/GenBank/DDBJ databases">
        <title>Lacisediminihabitans sp. nov. strain G11-30, isolated from Antarctic Soil.</title>
        <authorList>
            <person name="Li J."/>
        </authorList>
    </citation>
    <scope>NUCLEOTIDE SEQUENCE</scope>
    <source>
        <strain evidence="2">G11-30</strain>
    </source>
</reference>
<organism evidence="2 4">
    <name type="scientific">Lacisediminihabitans changchengi</name>
    <dbReference type="NCBI Taxonomy" id="2787634"/>
    <lineage>
        <taxon>Bacteria</taxon>
        <taxon>Bacillati</taxon>
        <taxon>Actinomycetota</taxon>
        <taxon>Actinomycetes</taxon>
        <taxon>Micrococcales</taxon>
        <taxon>Microbacteriaceae</taxon>
        <taxon>Lacisediminihabitans</taxon>
    </lineage>
</organism>
<comment type="caution">
    <text evidence="2">The sequence shown here is derived from an EMBL/GenBank/DDBJ whole genome shotgun (WGS) entry which is preliminary data.</text>
</comment>
<evidence type="ECO:0000313" key="3">
    <source>
        <dbReference type="EMBL" id="MBK4347959.1"/>
    </source>
</evidence>
<protein>
    <submittedName>
        <fullName evidence="2">Uncharacterized protein</fullName>
    </submittedName>
</protein>